<reference evidence="2" key="2">
    <citation type="submission" date="2013-07" db="EMBL/GenBank/DDBJ databases">
        <authorList>
            <consortium name="The Broad Institute Genome Sequencing Platform"/>
            <person name="Cuomo C."/>
            <person name="Litvintseva A."/>
            <person name="Chen Y."/>
            <person name="Heitman J."/>
            <person name="Sun S."/>
            <person name="Springer D."/>
            <person name="Dromer F."/>
            <person name="Young S.K."/>
            <person name="Zeng Q."/>
            <person name="Gargeya S."/>
            <person name="Fitzgerald M."/>
            <person name="Abouelleil A."/>
            <person name="Alvarado L."/>
            <person name="Berlin A.M."/>
            <person name="Chapman S.B."/>
            <person name="Dewar J."/>
            <person name="Goldberg J."/>
            <person name="Griggs A."/>
            <person name="Gujja S."/>
            <person name="Hansen M."/>
            <person name="Howarth C."/>
            <person name="Imamovic A."/>
            <person name="Larimer J."/>
            <person name="McCowan C."/>
            <person name="Murphy C."/>
            <person name="Pearson M."/>
            <person name="Priest M."/>
            <person name="Roberts A."/>
            <person name="Saif S."/>
            <person name="Shea T."/>
            <person name="Sykes S."/>
            <person name="Wortman J."/>
            <person name="Nusbaum C."/>
            <person name="Birren B."/>
        </authorList>
    </citation>
    <scope>NUCLEOTIDE SEQUENCE</scope>
    <source>
        <strain evidence="2">CBS 10117</strain>
    </source>
</reference>
<dbReference type="OrthoDB" id="77828at2759"/>
<dbReference type="VEuPathDB" id="FungiDB:I303_04089"/>
<dbReference type="STRING" id="1296121.A0A1A6A8I5"/>
<dbReference type="Gene3D" id="2.40.50.140">
    <property type="entry name" value="Nucleic acid-binding proteins"/>
    <property type="match status" value="1"/>
</dbReference>
<dbReference type="GeneID" id="28967788"/>
<dbReference type="KEGG" id="kdj:28967788"/>
<name>A0A1A6A8I5_9TREE</name>
<proteinExistence type="predicted"/>
<evidence type="ECO:0008006" key="4">
    <source>
        <dbReference type="Google" id="ProtNLM"/>
    </source>
</evidence>
<evidence type="ECO:0000313" key="1">
    <source>
        <dbReference type="EMBL" id="OBR86365.1"/>
    </source>
</evidence>
<organism evidence="1">
    <name type="scientific">Kwoniella dejecticola CBS 10117</name>
    <dbReference type="NCBI Taxonomy" id="1296121"/>
    <lineage>
        <taxon>Eukaryota</taxon>
        <taxon>Fungi</taxon>
        <taxon>Dikarya</taxon>
        <taxon>Basidiomycota</taxon>
        <taxon>Agaricomycotina</taxon>
        <taxon>Tremellomycetes</taxon>
        <taxon>Tremellales</taxon>
        <taxon>Cryptococcaceae</taxon>
        <taxon>Kwoniella</taxon>
    </lineage>
</organism>
<dbReference type="RefSeq" id="XP_018264207.1">
    <property type="nucleotide sequence ID" value="XM_018407399.1"/>
</dbReference>
<sequence>MNAAVTPKRGITTQQFKYNHASSSKVTLDHLPPLHTLIGWSHRPQAIAKCFISDVYKMQTLANHGTEGMMYASRDVFLLNQYPCRMVEIVAWVAGVDHKDTSMTVTLDDGDGEHVLPTLIRLHPVPSLAHPHTSVSKSVIEPKPAAQTFATASERRIAKRKATEEALASERAQKAKWSSTKRFQTKDIRVGDTVRIVGKVDEWMRRKADGSSEWVRQVVVDENAGGSICAVDPEEQYIHTAQVLKLHQGLYARPFVLPDLTVPNKSLPPTPTKNGINAIASAALRASDSLGMTLTSEAASELSMIEAEPELRDPTKLRSSQLTDRTFRQYMLDHMTQETVRSVLQLTEISQAALRKGLEMLFPEYRPQVLTNSSRNTRSRNGLGVFQPSTKINSQVKSNGHVIENGGGQATPTQKHFIARSKRSTPTPTRSSEPPLTVDAIILQAFTPVSVSGNERLRTLARLVVENEIRKDGRRRRRRIRDGTATKKDLIVESERKEGRSLDVMVEKEVQKKIERLVHWAIRAISEEGSLVQITLPHFACKPGTRGKGAGEVVGCEYGYLPLPAQLLFPLCIPHLTAERDLRKNTIRRKGDPKSKNGMTVDELTAAFRSWGTEGRWERLGDWIVEDALEWGLNKGFLRKEGIGYWLNEDYDHACEHG</sequence>
<dbReference type="AlphaFoldDB" id="A0A1A6A8I5"/>
<keyword evidence="3" id="KW-1185">Reference proteome</keyword>
<dbReference type="InterPro" id="IPR012340">
    <property type="entry name" value="NA-bd_OB-fold"/>
</dbReference>
<evidence type="ECO:0000313" key="2">
    <source>
        <dbReference type="EMBL" id="WWC61486.1"/>
    </source>
</evidence>
<protein>
    <recommendedName>
        <fullName evidence="4">CST complex subunit Stn1 N-terminal domain-containing protein</fullName>
    </recommendedName>
</protein>
<dbReference type="EMBL" id="KI894030">
    <property type="protein sequence ID" value="OBR86365.1"/>
    <property type="molecule type" value="Genomic_DNA"/>
</dbReference>
<reference evidence="1" key="1">
    <citation type="submission" date="2013-07" db="EMBL/GenBank/DDBJ databases">
        <title>The Genome Sequence of Cryptococcus dejecticola CBS10117.</title>
        <authorList>
            <consortium name="The Broad Institute Genome Sequencing Platform"/>
            <person name="Cuomo C."/>
            <person name="Litvintseva A."/>
            <person name="Chen Y."/>
            <person name="Heitman J."/>
            <person name="Sun S."/>
            <person name="Springer D."/>
            <person name="Dromer F."/>
            <person name="Young S.K."/>
            <person name="Zeng Q."/>
            <person name="Gargeya S."/>
            <person name="Fitzgerald M."/>
            <person name="Abouelleil A."/>
            <person name="Alvarado L."/>
            <person name="Berlin A.M."/>
            <person name="Chapman S.B."/>
            <person name="Dewar J."/>
            <person name="Goldberg J."/>
            <person name="Griggs A."/>
            <person name="Gujja S."/>
            <person name="Hansen M."/>
            <person name="Howarth C."/>
            <person name="Imamovic A."/>
            <person name="Larimer J."/>
            <person name="McCowan C."/>
            <person name="Murphy C."/>
            <person name="Pearson M."/>
            <person name="Priest M."/>
            <person name="Roberts A."/>
            <person name="Saif S."/>
            <person name="Shea T."/>
            <person name="Sykes S."/>
            <person name="Wortman J."/>
            <person name="Nusbaum C."/>
            <person name="Birren B."/>
        </authorList>
    </citation>
    <scope>NUCLEOTIDE SEQUENCE [LARGE SCALE GENOMIC DNA]</scope>
    <source>
        <strain evidence="1">CBS 10117</strain>
    </source>
</reference>
<dbReference type="EMBL" id="CP144533">
    <property type="protein sequence ID" value="WWC61486.1"/>
    <property type="molecule type" value="Genomic_DNA"/>
</dbReference>
<gene>
    <name evidence="1" type="ORF">I303_04089</name>
    <name evidence="2" type="ORF">I303_104070</name>
</gene>
<accession>A0A1A6A8I5</accession>
<reference evidence="2" key="3">
    <citation type="submission" date="2024-02" db="EMBL/GenBank/DDBJ databases">
        <title>Comparative genomics of Cryptococcus and Kwoniella reveals pathogenesis evolution and contrasting modes of karyotype evolution via chromosome fusion or intercentromeric recombination.</title>
        <authorList>
            <person name="Coelho M.A."/>
            <person name="David-Palma M."/>
            <person name="Shea T."/>
            <person name="Bowers K."/>
            <person name="McGinley-Smith S."/>
            <person name="Mohammad A.W."/>
            <person name="Gnirke A."/>
            <person name="Yurkov A.M."/>
            <person name="Nowrousian M."/>
            <person name="Sun S."/>
            <person name="Cuomo C.A."/>
            <person name="Heitman J."/>
        </authorList>
    </citation>
    <scope>NUCLEOTIDE SEQUENCE</scope>
    <source>
        <strain evidence="2">CBS 10117</strain>
    </source>
</reference>
<dbReference type="Proteomes" id="UP000078595">
    <property type="component" value="Chromosome 4"/>
</dbReference>
<evidence type="ECO:0000313" key="3">
    <source>
        <dbReference type="Proteomes" id="UP000078595"/>
    </source>
</evidence>